<dbReference type="Proteomes" id="UP000317638">
    <property type="component" value="Unassembled WGS sequence"/>
</dbReference>
<proteinExistence type="predicted"/>
<accession>A0A553K404</accession>
<comment type="caution">
    <text evidence="1">The sequence shown here is derived from an EMBL/GenBank/DDBJ whole genome shotgun (WGS) entry which is preliminary data.</text>
</comment>
<evidence type="ECO:0000313" key="2">
    <source>
        <dbReference type="Proteomes" id="UP000317638"/>
    </source>
</evidence>
<dbReference type="EMBL" id="VKKG01000001">
    <property type="protein sequence ID" value="TRY19425.1"/>
    <property type="molecule type" value="Genomic_DNA"/>
</dbReference>
<evidence type="ECO:0000313" key="1">
    <source>
        <dbReference type="EMBL" id="TRY19425.1"/>
    </source>
</evidence>
<dbReference type="AlphaFoldDB" id="A0A553K404"/>
<gene>
    <name evidence="1" type="ORF">FOJ82_00465</name>
</gene>
<reference evidence="1 2" key="1">
    <citation type="submission" date="2019-07" db="EMBL/GenBank/DDBJ databases">
        <authorList>
            <person name="Zhou L.-Y."/>
        </authorList>
    </citation>
    <scope>NUCLEOTIDE SEQUENCE [LARGE SCALE GENOMIC DNA]</scope>
    <source>
        <strain evidence="1 2">YIM 101269</strain>
    </source>
</reference>
<name>A0A553K404_9ACTN</name>
<protein>
    <submittedName>
        <fullName evidence="1">Uncharacterized protein</fullName>
    </submittedName>
</protein>
<sequence>MNDDIHDQREHQEQVANEASDAVRDLARAVNTGTVTAPAAYAVLGNQKLMLHHLEEVNDRLIHGLRSSLTDDRITVVDRHFITGTERDPETQISHATQLLETARNALAHAAHAVATAQEVLNSQGFTAAVTN</sequence>
<dbReference type="RefSeq" id="WP_143936514.1">
    <property type="nucleotide sequence ID" value="NZ_VKKG01000001.1"/>
</dbReference>
<keyword evidence="2" id="KW-1185">Reference proteome</keyword>
<organism evidence="1 2">
    <name type="scientific">Tessaracoccus rhinocerotis</name>
    <dbReference type="NCBI Taxonomy" id="1689449"/>
    <lineage>
        <taxon>Bacteria</taxon>
        <taxon>Bacillati</taxon>
        <taxon>Actinomycetota</taxon>
        <taxon>Actinomycetes</taxon>
        <taxon>Propionibacteriales</taxon>
        <taxon>Propionibacteriaceae</taxon>
        <taxon>Tessaracoccus</taxon>
    </lineage>
</organism>